<evidence type="ECO:0008006" key="4">
    <source>
        <dbReference type="Google" id="ProtNLM"/>
    </source>
</evidence>
<reference evidence="2 3" key="1">
    <citation type="submission" date="2016-11" db="EMBL/GenBank/DDBJ databases">
        <authorList>
            <person name="Jaros S."/>
            <person name="Januszkiewicz K."/>
            <person name="Wedrychowicz H."/>
        </authorList>
    </citation>
    <scope>NUCLEOTIDE SEQUENCE [LARGE SCALE GENOMIC DNA]</scope>
    <source>
        <strain evidence="2 3">GAS499</strain>
    </source>
</reference>
<feature type="signal peptide" evidence="1">
    <location>
        <begin position="1"/>
        <end position="40"/>
    </location>
</feature>
<protein>
    <recommendedName>
        <fullName evidence="4">Heme utilization protein</fullName>
    </recommendedName>
</protein>
<keyword evidence="1" id="KW-0732">Signal</keyword>
<evidence type="ECO:0000313" key="2">
    <source>
        <dbReference type="EMBL" id="SHK65375.1"/>
    </source>
</evidence>
<dbReference type="EMBL" id="LT670844">
    <property type="protein sequence ID" value="SHK65375.1"/>
    <property type="molecule type" value="Genomic_DNA"/>
</dbReference>
<gene>
    <name evidence="2" type="ORF">SAMN05444159_3823</name>
</gene>
<evidence type="ECO:0000313" key="3">
    <source>
        <dbReference type="Proteomes" id="UP000189935"/>
    </source>
</evidence>
<name>A0A1M6U7X2_9BRAD</name>
<feature type="chain" id="PRO_5012455123" description="Heme utilization protein" evidence="1">
    <location>
        <begin position="41"/>
        <end position="144"/>
    </location>
</feature>
<dbReference type="AlphaFoldDB" id="A0A1M6U7X2"/>
<sequence>MTISIQSIAVFANFKPIHAVRWIFVAAALAAIAAPKTVDAAPAARMVRGGAYDGTWNVVFATQAGNCSSTNSVPFTVTGTRVSSAGGGKVTGGIGRSGAVSVQISVGASKASGSGRLAGNAGVGRWSGIISGDRCSGTWQATRS</sequence>
<accession>A0A1M6U7X2</accession>
<dbReference type="RefSeq" id="WP_079540352.1">
    <property type="nucleotide sequence ID" value="NZ_LT670844.1"/>
</dbReference>
<dbReference type="Proteomes" id="UP000189935">
    <property type="component" value="Chromosome I"/>
</dbReference>
<organism evidence="2 3">
    <name type="scientific">Bradyrhizobium lablabi</name>
    <dbReference type="NCBI Taxonomy" id="722472"/>
    <lineage>
        <taxon>Bacteria</taxon>
        <taxon>Pseudomonadati</taxon>
        <taxon>Pseudomonadota</taxon>
        <taxon>Alphaproteobacteria</taxon>
        <taxon>Hyphomicrobiales</taxon>
        <taxon>Nitrobacteraceae</taxon>
        <taxon>Bradyrhizobium</taxon>
    </lineage>
</organism>
<evidence type="ECO:0000256" key="1">
    <source>
        <dbReference type="SAM" id="SignalP"/>
    </source>
</evidence>
<proteinExistence type="predicted"/>